<accession>A0A445B6W2</accession>
<keyword evidence="1" id="KW-0175">Coiled coil</keyword>
<organism evidence="2 3">
    <name type="scientific">Arachis hypogaea</name>
    <name type="common">Peanut</name>
    <dbReference type="NCBI Taxonomy" id="3818"/>
    <lineage>
        <taxon>Eukaryota</taxon>
        <taxon>Viridiplantae</taxon>
        <taxon>Streptophyta</taxon>
        <taxon>Embryophyta</taxon>
        <taxon>Tracheophyta</taxon>
        <taxon>Spermatophyta</taxon>
        <taxon>Magnoliopsida</taxon>
        <taxon>eudicotyledons</taxon>
        <taxon>Gunneridae</taxon>
        <taxon>Pentapetalae</taxon>
        <taxon>rosids</taxon>
        <taxon>fabids</taxon>
        <taxon>Fabales</taxon>
        <taxon>Fabaceae</taxon>
        <taxon>Papilionoideae</taxon>
        <taxon>50 kb inversion clade</taxon>
        <taxon>dalbergioids sensu lato</taxon>
        <taxon>Dalbergieae</taxon>
        <taxon>Pterocarpus clade</taxon>
        <taxon>Arachis</taxon>
    </lineage>
</organism>
<feature type="coiled-coil region" evidence="1">
    <location>
        <begin position="52"/>
        <end position="82"/>
    </location>
</feature>
<evidence type="ECO:0000313" key="2">
    <source>
        <dbReference type="EMBL" id="RYR34440.1"/>
    </source>
</evidence>
<evidence type="ECO:0000313" key="3">
    <source>
        <dbReference type="Proteomes" id="UP000289738"/>
    </source>
</evidence>
<comment type="caution">
    <text evidence="2">The sequence shown here is derived from an EMBL/GenBank/DDBJ whole genome shotgun (WGS) entry which is preliminary data.</text>
</comment>
<sequence>MYMCSQRYLVCSRLIKTQPKDIEFEAWKGPCWDSRKKYGMALKKVEPNVWKIEDHRRKYERLRKHKEEKRAELRKQEAAEAQWNLNGEEGELY</sequence>
<evidence type="ECO:0000256" key="1">
    <source>
        <dbReference type="SAM" id="Coils"/>
    </source>
</evidence>
<dbReference type="Proteomes" id="UP000289738">
    <property type="component" value="Chromosome A10"/>
</dbReference>
<name>A0A445B6W2_ARAHY</name>
<proteinExistence type="predicted"/>
<reference evidence="2 3" key="1">
    <citation type="submission" date="2019-01" db="EMBL/GenBank/DDBJ databases">
        <title>Sequencing of cultivated peanut Arachis hypogaea provides insights into genome evolution and oil improvement.</title>
        <authorList>
            <person name="Chen X."/>
        </authorList>
    </citation>
    <scope>NUCLEOTIDE SEQUENCE [LARGE SCALE GENOMIC DNA]</scope>
    <source>
        <strain evidence="3">cv. Fuhuasheng</strain>
        <tissue evidence="2">Leaves</tissue>
    </source>
</reference>
<protein>
    <submittedName>
        <fullName evidence="2">Uncharacterized protein</fullName>
    </submittedName>
</protein>
<gene>
    <name evidence="2" type="ORF">Ahy_A10g049315</name>
</gene>
<keyword evidence="3" id="KW-1185">Reference proteome</keyword>
<dbReference type="EMBL" id="SDMP01000010">
    <property type="protein sequence ID" value="RYR34440.1"/>
    <property type="molecule type" value="Genomic_DNA"/>
</dbReference>
<dbReference type="STRING" id="3818.A0A445B6W2"/>
<dbReference type="AlphaFoldDB" id="A0A445B6W2"/>